<dbReference type="CDD" id="cd03459">
    <property type="entry name" value="3_4-PCD"/>
    <property type="match status" value="1"/>
</dbReference>
<keyword evidence="3" id="KW-0560">Oxidoreductase</keyword>
<dbReference type="AlphaFoldDB" id="A0A545TUG8"/>
<dbReference type="InterPro" id="IPR039387">
    <property type="entry name" value="3_4-PCD"/>
</dbReference>
<dbReference type="GO" id="GO:0018578">
    <property type="term" value="F:protocatechuate 3,4-dioxygenase activity"/>
    <property type="evidence" value="ECO:0007669"/>
    <property type="project" value="InterPro"/>
</dbReference>
<gene>
    <name evidence="5" type="ORF">FKG95_11995</name>
</gene>
<dbReference type="EMBL" id="VHSH01000003">
    <property type="protein sequence ID" value="TQV80863.1"/>
    <property type="molecule type" value="Genomic_DNA"/>
</dbReference>
<evidence type="ECO:0000259" key="4">
    <source>
        <dbReference type="PROSITE" id="PS00083"/>
    </source>
</evidence>
<dbReference type="OrthoDB" id="9805815at2"/>
<dbReference type="PROSITE" id="PS51318">
    <property type="entry name" value="TAT"/>
    <property type="match status" value="1"/>
</dbReference>
<dbReference type="InterPro" id="IPR006311">
    <property type="entry name" value="TAT_signal"/>
</dbReference>
<organism evidence="5 6">
    <name type="scientific">Denitrobaculum tricleocarpae</name>
    <dbReference type="NCBI Taxonomy" id="2591009"/>
    <lineage>
        <taxon>Bacteria</taxon>
        <taxon>Pseudomonadati</taxon>
        <taxon>Pseudomonadota</taxon>
        <taxon>Alphaproteobacteria</taxon>
        <taxon>Rhodospirillales</taxon>
        <taxon>Rhodospirillaceae</taxon>
        <taxon>Denitrobaculum</taxon>
    </lineage>
</organism>
<keyword evidence="2 5" id="KW-0223">Dioxygenase</keyword>
<dbReference type="InterPro" id="IPR050770">
    <property type="entry name" value="Intradiol_RC_Dioxygenase"/>
</dbReference>
<dbReference type="Proteomes" id="UP000315252">
    <property type="component" value="Unassembled WGS sequence"/>
</dbReference>
<dbReference type="PROSITE" id="PS00083">
    <property type="entry name" value="INTRADIOL_DIOXYGENAS"/>
    <property type="match status" value="1"/>
</dbReference>
<dbReference type="Gene3D" id="2.60.130.10">
    <property type="entry name" value="Aromatic compound dioxygenase"/>
    <property type="match status" value="1"/>
</dbReference>
<reference evidence="5 6" key="1">
    <citation type="submission" date="2019-06" db="EMBL/GenBank/DDBJ databases">
        <title>Whole genome sequence for Rhodospirillaceae sp. R148.</title>
        <authorList>
            <person name="Wang G."/>
        </authorList>
    </citation>
    <scope>NUCLEOTIDE SEQUENCE [LARGE SCALE GENOMIC DNA]</scope>
    <source>
        <strain evidence="5 6">R148</strain>
    </source>
</reference>
<dbReference type="PANTHER" id="PTHR33711:SF9">
    <property type="entry name" value="PROTOCATECHUATE 3,4-DIOXYGENASE ALPHA CHAIN"/>
    <property type="match status" value="1"/>
</dbReference>
<dbReference type="RefSeq" id="WP_142896577.1">
    <property type="nucleotide sequence ID" value="NZ_ML660054.1"/>
</dbReference>
<dbReference type="SUPFAM" id="SSF49482">
    <property type="entry name" value="Aromatic compound dioxygenase"/>
    <property type="match status" value="1"/>
</dbReference>
<comment type="caution">
    <text evidence="5">The sequence shown here is derived from an EMBL/GenBank/DDBJ whole genome shotgun (WGS) entry which is preliminary data.</text>
</comment>
<evidence type="ECO:0000313" key="6">
    <source>
        <dbReference type="Proteomes" id="UP000315252"/>
    </source>
</evidence>
<evidence type="ECO:0000256" key="1">
    <source>
        <dbReference type="ARBA" id="ARBA00007825"/>
    </source>
</evidence>
<proteinExistence type="inferred from homology"/>
<name>A0A545TUG8_9PROT</name>
<dbReference type="GO" id="GO:0008199">
    <property type="term" value="F:ferric iron binding"/>
    <property type="evidence" value="ECO:0007669"/>
    <property type="project" value="InterPro"/>
</dbReference>
<evidence type="ECO:0000256" key="3">
    <source>
        <dbReference type="ARBA" id="ARBA00023002"/>
    </source>
</evidence>
<evidence type="ECO:0000313" key="5">
    <source>
        <dbReference type="EMBL" id="TQV80863.1"/>
    </source>
</evidence>
<feature type="domain" description="Intradiol ring-cleavage dioxygenases" evidence="4">
    <location>
        <begin position="79"/>
        <end position="107"/>
    </location>
</feature>
<protein>
    <submittedName>
        <fullName evidence="5">Intradiol ring-cleavage dioxygenase</fullName>
    </submittedName>
</protein>
<sequence>MTPAFAPLNRRSLLKHTGRLAVGSAALTVGLQASAMTAPATPRQPLGPFYPDKLPLDSDNDLLFVAGRPGQALGQPTHIYGQVRFADGTPVKDAAVEIWQCDSYGRYIHSRDASRGRRDRNFQGFGRAIADNEGRYRFRTIRPVAYPGRTPHIHFLIREDNIDRLVTQMYVEGEAQNRRDGLLNRVSDPLLRGALIVPLTPSPELGENALSGRFDITVT</sequence>
<accession>A0A545TUG8</accession>
<keyword evidence="6" id="KW-1185">Reference proteome</keyword>
<evidence type="ECO:0000256" key="2">
    <source>
        <dbReference type="ARBA" id="ARBA00022964"/>
    </source>
</evidence>
<dbReference type="InterPro" id="IPR015889">
    <property type="entry name" value="Intradiol_dOase_core"/>
</dbReference>
<dbReference type="PANTHER" id="PTHR33711">
    <property type="entry name" value="DIOXYGENASE, PUTATIVE (AFU_ORTHOLOGUE AFUA_2G02910)-RELATED"/>
    <property type="match status" value="1"/>
</dbReference>
<dbReference type="Pfam" id="PF00775">
    <property type="entry name" value="Dioxygenase_C"/>
    <property type="match status" value="1"/>
</dbReference>
<dbReference type="InterPro" id="IPR000627">
    <property type="entry name" value="Intradiol_dOase_C"/>
</dbReference>
<comment type="similarity">
    <text evidence="1">Belongs to the intradiol ring-cleavage dioxygenase family.</text>
</comment>